<evidence type="ECO:0000259" key="2">
    <source>
        <dbReference type="Pfam" id="PF01314"/>
    </source>
</evidence>
<dbReference type="GO" id="GO:0016625">
    <property type="term" value="F:oxidoreductase activity, acting on the aldehyde or oxo group of donors, iron-sulfur protein as acceptor"/>
    <property type="evidence" value="ECO:0007669"/>
    <property type="project" value="InterPro"/>
</dbReference>
<name>X0TPW5_9ZZZZ</name>
<evidence type="ECO:0000256" key="1">
    <source>
        <dbReference type="SAM" id="MobiDB-lite"/>
    </source>
</evidence>
<dbReference type="PANTHER" id="PTHR30038">
    <property type="entry name" value="ALDEHYDE FERREDOXIN OXIDOREDUCTASE"/>
    <property type="match status" value="1"/>
</dbReference>
<accession>X0TPW5</accession>
<dbReference type="Pfam" id="PF01314">
    <property type="entry name" value="AFOR_C"/>
    <property type="match status" value="1"/>
</dbReference>
<dbReference type="EMBL" id="BARS01016654">
    <property type="protein sequence ID" value="GAF89281.1"/>
    <property type="molecule type" value="Genomic_DNA"/>
</dbReference>
<reference evidence="3" key="1">
    <citation type="journal article" date="2014" name="Front. Microbiol.">
        <title>High frequency of phylogenetically diverse reductive dehalogenase-homologous genes in deep subseafloor sedimentary metagenomes.</title>
        <authorList>
            <person name="Kawai M."/>
            <person name="Futagami T."/>
            <person name="Toyoda A."/>
            <person name="Takaki Y."/>
            <person name="Nishi S."/>
            <person name="Hori S."/>
            <person name="Arai W."/>
            <person name="Tsubouchi T."/>
            <person name="Morono Y."/>
            <person name="Uchiyama I."/>
            <person name="Ito T."/>
            <person name="Fujiyama A."/>
            <person name="Inagaki F."/>
            <person name="Takami H."/>
        </authorList>
    </citation>
    <scope>NUCLEOTIDE SEQUENCE</scope>
    <source>
        <strain evidence="3">Expedition CK06-06</strain>
    </source>
</reference>
<dbReference type="InterPro" id="IPR051919">
    <property type="entry name" value="W-dependent_AOR"/>
</dbReference>
<dbReference type="AlphaFoldDB" id="X0TPW5"/>
<protein>
    <recommendedName>
        <fullName evidence="2">Aldehyde ferredoxin oxidoreductase C-terminal domain-containing protein</fullName>
    </recommendedName>
</protein>
<dbReference type="InterPro" id="IPR036021">
    <property type="entry name" value="Tungsten_al_ferr_oxy-like_C"/>
</dbReference>
<dbReference type="Gene3D" id="1.10.599.10">
    <property type="entry name" value="Aldehyde Ferredoxin Oxidoreductase Protein, subunit A, domain 3"/>
    <property type="match status" value="1"/>
</dbReference>
<dbReference type="PANTHER" id="PTHR30038:SF0">
    <property type="entry name" value="TUNGSTEN-CONTAINING ALDEHYDE FERREDOXIN OXIDOREDUCTASE"/>
    <property type="match status" value="1"/>
</dbReference>
<dbReference type="InterPro" id="IPR013985">
    <property type="entry name" value="Ald_Fedxn_OxRdtase_dom3"/>
</dbReference>
<sequence>MTIECVEAVTGWEMDLNDAMTVGRRAMNQLRIFNSKHGLKRETERPSTRYGSTPLDGPVKGKGIMPVWDEMVENYYDHMGWDPKTGKPLPETLRSLGLDHLIQDL</sequence>
<comment type="caution">
    <text evidence="3">The sequence shown here is derived from an EMBL/GenBank/DDBJ whole genome shotgun (WGS) entry which is preliminary data.</text>
</comment>
<proteinExistence type="predicted"/>
<feature type="region of interest" description="Disordered" evidence="1">
    <location>
        <begin position="37"/>
        <end position="58"/>
    </location>
</feature>
<organism evidence="3">
    <name type="scientific">marine sediment metagenome</name>
    <dbReference type="NCBI Taxonomy" id="412755"/>
    <lineage>
        <taxon>unclassified sequences</taxon>
        <taxon>metagenomes</taxon>
        <taxon>ecological metagenomes</taxon>
    </lineage>
</organism>
<dbReference type="SUPFAM" id="SSF48310">
    <property type="entry name" value="Aldehyde ferredoxin oxidoreductase, C-terminal domains"/>
    <property type="match status" value="1"/>
</dbReference>
<gene>
    <name evidence="3" type="ORF">S01H1_27364</name>
</gene>
<dbReference type="GO" id="GO:0051536">
    <property type="term" value="F:iron-sulfur cluster binding"/>
    <property type="evidence" value="ECO:0007669"/>
    <property type="project" value="InterPro"/>
</dbReference>
<evidence type="ECO:0000313" key="3">
    <source>
        <dbReference type="EMBL" id="GAF89281.1"/>
    </source>
</evidence>
<dbReference type="GO" id="GO:0009055">
    <property type="term" value="F:electron transfer activity"/>
    <property type="evidence" value="ECO:0007669"/>
    <property type="project" value="InterPro"/>
</dbReference>
<feature type="domain" description="Aldehyde ferredoxin oxidoreductase C-terminal" evidence="2">
    <location>
        <begin position="3"/>
        <end position="98"/>
    </location>
</feature>
<dbReference type="InterPro" id="IPR001203">
    <property type="entry name" value="OxRdtase_Ald_Fedxn_C"/>
</dbReference>